<feature type="transmembrane region" description="Helical" evidence="6">
    <location>
        <begin position="220"/>
        <end position="240"/>
    </location>
</feature>
<dbReference type="Pfam" id="PF03741">
    <property type="entry name" value="TerC"/>
    <property type="match status" value="1"/>
</dbReference>
<dbReference type="EMBL" id="FQYI01000005">
    <property type="protein sequence ID" value="SHI83617.1"/>
    <property type="molecule type" value="Genomic_DNA"/>
</dbReference>
<dbReference type="RefSeq" id="WP_073179388.1">
    <property type="nucleotide sequence ID" value="NZ_FQYI01000005.1"/>
</dbReference>
<name>A0A1M6EDN2_9FLAO</name>
<dbReference type="InterPro" id="IPR005496">
    <property type="entry name" value="Integral_membrane_TerC"/>
</dbReference>
<organism evidence="7 8">
    <name type="scientific">Cruoricaptor ignavus</name>
    <dbReference type="NCBI Taxonomy" id="1118202"/>
    <lineage>
        <taxon>Bacteria</taxon>
        <taxon>Pseudomonadati</taxon>
        <taxon>Bacteroidota</taxon>
        <taxon>Flavobacteriia</taxon>
        <taxon>Flavobacteriales</taxon>
        <taxon>Weeksellaceae</taxon>
        <taxon>Cruoricaptor</taxon>
    </lineage>
</organism>
<keyword evidence="8" id="KW-1185">Reference proteome</keyword>
<accession>A0A1M6EDN2</accession>
<feature type="transmembrane region" description="Helical" evidence="6">
    <location>
        <begin position="6"/>
        <end position="23"/>
    </location>
</feature>
<evidence type="ECO:0000313" key="8">
    <source>
        <dbReference type="Proteomes" id="UP000184335"/>
    </source>
</evidence>
<feature type="transmembrane region" description="Helical" evidence="6">
    <location>
        <begin position="263"/>
        <end position="285"/>
    </location>
</feature>
<dbReference type="NCBIfam" id="TIGR03718">
    <property type="entry name" value="R_switched_Alx"/>
    <property type="match status" value="1"/>
</dbReference>
<feature type="transmembrane region" description="Helical" evidence="6">
    <location>
        <begin position="322"/>
        <end position="342"/>
    </location>
</feature>
<dbReference type="Proteomes" id="UP000184335">
    <property type="component" value="Unassembled WGS sequence"/>
</dbReference>
<evidence type="ECO:0000256" key="4">
    <source>
        <dbReference type="ARBA" id="ARBA00022989"/>
    </source>
</evidence>
<dbReference type="GO" id="GO:0016020">
    <property type="term" value="C:membrane"/>
    <property type="evidence" value="ECO:0007669"/>
    <property type="project" value="UniProtKB-SubCell"/>
</dbReference>
<feature type="transmembrane region" description="Helical" evidence="6">
    <location>
        <begin position="168"/>
        <end position="186"/>
    </location>
</feature>
<feature type="transmembrane region" description="Helical" evidence="6">
    <location>
        <begin position="35"/>
        <end position="59"/>
    </location>
</feature>
<comment type="subcellular location">
    <subcellularLocation>
        <location evidence="1">Membrane</location>
        <topology evidence="1">Multi-pass membrane protein</topology>
    </subcellularLocation>
</comment>
<dbReference type="OrthoDB" id="9783692at2"/>
<feature type="transmembrane region" description="Helical" evidence="6">
    <location>
        <begin position="140"/>
        <end position="162"/>
    </location>
</feature>
<feature type="transmembrane region" description="Helical" evidence="6">
    <location>
        <begin position="113"/>
        <end position="133"/>
    </location>
</feature>
<evidence type="ECO:0000256" key="2">
    <source>
        <dbReference type="ARBA" id="ARBA00007511"/>
    </source>
</evidence>
<protein>
    <submittedName>
        <fullName evidence="7">Tellurite resistance protein TerC</fullName>
    </submittedName>
</protein>
<sequence>MSHELIFMIGFLLLIGVILFIDLKLMGNKDGTVSLIQAGIMSAFVILLSLGFAALLRFYGNEIHDIHSISHLQEVVTKYRHPIKIDPSDLEKSLEIYNRNLSLEFLTGYIVEYALSVDNIFVMVMLFSSFGVARENYHKVLVWGILGAIVMRLAFIFAGAALIEKFSWIMYVFGIFLVLTGIKMFFNRNREENVDIKKNPVVRFAYKHLRMHDGYVGDRFFVRINGVLKITPLFLVLLVIESTDLLFAVDSIPAIFSVTKDPYIVFFSNIFAIIGLRSMFFLLAGVINKFRYLQVGLAALLVFIGAKMLLHDYLKDFGFTTAHSLFIIVGILAASIIASLVIPEKKA</sequence>
<evidence type="ECO:0000256" key="5">
    <source>
        <dbReference type="ARBA" id="ARBA00023136"/>
    </source>
</evidence>
<feature type="transmembrane region" description="Helical" evidence="6">
    <location>
        <begin position="292"/>
        <end position="310"/>
    </location>
</feature>
<keyword evidence="3 6" id="KW-0812">Transmembrane</keyword>
<comment type="similarity">
    <text evidence="2">Belongs to the TerC family.</text>
</comment>
<dbReference type="PANTHER" id="PTHR30238">
    <property type="entry name" value="MEMBRANE BOUND PREDICTED REDOX MODULATOR"/>
    <property type="match status" value="1"/>
</dbReference>
<evidence type="ECO:0000313" key="7">
    <source>
        <dbReference type="EMBL" id="SHI83617.1"/>
    </source>
</evidence>
<proteinExistence type="inferred from homology"/>
<reference evidence="7 8" key="1">
    <citation type="submission" date="2016-11" db="EMBL/GenBank/DDBJ databases">
        <authorList>
            <person name="Jaros S."/>
            <person name="Januszkiewicz K."/>
            <person name="Wedrychowicz H."/>
        </authorList>
    </citation>
    <scope>NUCLEOTIDE SEQUENCE [LARGE SCALE GENOMIC DNA]</scope>
    <source>
        <strain evidence="7 8">DSM 25479</strain>
    </source>
</reference>
<dbReference type="PANTHER" id="PTHR30238:SF0">
    <property type="entry name" value="THYLAKOID MEMBRANE PROTEIN TERC, CHLOROPLASTIC"/>
    <property type="match status" value="1"/>
</dbReference>
<dbReference type="InterPro" id="IPR022369">
    <property type="entry name" value="Integral_membrane_TerC_rswitch"/>
</dbReference>
<keyword evidence="4 6" id="KW-1133">Transmembrane helix</keyword>
<evidence type="ECO:0000256" key="6">
    <source>
        <dbReference type="SAM" id="Phobius"/>
    </source>
</evidence>
<keyword evidence="5 6" id="KW-0472">Membrane</keyword>
<evidence type="ECO:0000256" key="1">
    <source>
        <dbReference type="ARBA" id="ARBA00004141"/>
    </source>
</evidence>
<dbReference type="AlphaFoldDB" id="A0A1M6EDN2"/>
<gene>
    <name evidence="7" type="ORF">SAMN05443429_10575</name>
</gene>
<evidence type="ECO:0000256" key="3">
    <source>
        <dbReference type="ARBA" id="ARBA00022692"/>
    </source>
</evidence>